<dbReference type="EMBL" id="AOPY01001436">
    <property type="protein sequence ID" value="EPJ39021.1"/>
    <property type="molecule type" value="Genomic_DNA"/>
</dbReference>
<evidence type="ECO:0000256" key="1">
    <source>
        <dbReference type="SAM" id="MobiDB-lite"/>
    </source>
</evidence>
<dbReference type="PATRIC" id="fig|1283301.3.peg.3903"/>
<name>S4MQS0_9ACTN</name>
<keyword evidence="3" id="KW-1185">Reference proteome</keyword>
<dbReference type="AlphaFoldDB" id="S4MQS0"/>
<proteinExistence type="predicted"/>
<evidence type="ECO:0000313" key="2">
    <source>
        <dbReference type="EMBL" id="EPJ39021.1"/>
    </source>
</evidence>
<reference evidence="2 3" key="1">
    <citation type="submission" date="2013-02" db="EMBL/GenBank/DDBJ databases">
        <title>Draft Genome Sequence of Streptomyces afghaniensis, Which Produces Compounds of the Julimycin B-Complex.</title>
        <authorList>
            <person name="Gruening B.A."/>
            <person name="Praeg A."/>
            <person name="Erxleben A."/>
            <person name="Guenther S."/>
            <person name="Fiedler H.-P."/>
            <person name="Goodfellow M."/>
            <person name="Mueller M."/>
        </authorList>
    </citation>
    <scope>NUCLEOTIDE SEQUENCE [LARGE SCALE GENOMIC DNA]</scope>
    <source>
        <strain evidence="2 3">772</strain>
    </source>
</reference>
<dbReference type="HOGENOM" id="CLU_1093772_0_0_11"/>
<comment type="caution">
    <text evidence="2">The sequence shown here is derived from an EMBL/GenBank/DDBJ whole genome shotgun (WGS) entry which is preliminary data.</text>
</comment>
<feature type="compositionally biased region" description="Polar residues" evidence="1">
    <location>
        <begin position="95"/>
        <end position="104"/>
    </location>
</feature>
<feature type="region of interest" description="Disordered" evidence="1">
    <location>
        <begin position="197"/>
        <end position="254"/>
    </location>
</feature>
<gene>
    <name evidence="2" type="ORF">STAFG_3933</name>
</gene>
<protein>
    <submittedName>
        <fullName evidence="2">Uncharacterized protein</fullName>
    </submittedName>
</protein>
<feature type="region of interest" description="Disordered" evidence="1">
    <location>
        <begin position="95"/>
        <end position="115"/>
    </location>
</feature>
<sequence>MCADSGDAHGGFPSQLRRLGSVSCSVRRVRDFGTRSKCWRDSKDGAVGVSMGRAHNGFDSFETMGAACPYRTFTAGSRNVTGAELNLPASWTTATRADGTSTARSPARGVAPQPMRCAGVSRNTAGMTPFLRAGLAGRACLTCMRCMTCATGLVSPMRRTATMVNTATTVRRWGVPLGGADVDAGASTSRSVKVRVRGRRWDEPAGPEGRGASPAAAPDAVRRGGVRVGGGWAEPRRARHGRAQVDAEAGGGGR</sequence>
<dbReference type="Proteomes" id="UP000015001">
    <property type="component" value="Unassembled WGS sequence"/>
</dbReference>
<accession>S4MQS0</accession>
<organism evidence="2 3">
    <name type="scientific">Streptomyces afghaniensis 772</name>
    <dbReference type="NCBI Taxonomy" id="1283301"/>
    <lineage>
        <taxon>Bacteria</taxon>
        <taxon>Bacillati</taxon>
        <taxon>Actinomycetota</taxon>
        <taxon>Actinomycetes</taxon>
        <taxon>Kitasatosporales</taxon>
        <taxon>Streptomycetaceae</taxon>
        <taxon>Streptomyces</taxon>
    </lineage>
</organism>
<evidence type="ECO:0000313" key="3">
    <source>
        <dbReference type="Proteomes" id="UP000015001"/>
    </source>
</evidence>